<evidence type="ECO:0000313" key="2">
    <source>
        <dbReference type="EMBL" id="CAG9611705.1"/>
    </source>
</evidence>
<evidence type="ECO:0000256" key="1">
    <source>
        <dbReference type="SAM" id="MobiDB-lite"/>
    </source>
</evidence>
<evidence type="ECO:0000313" key="3">
    <source>
        <dbReference type="Proteomes" id="UP000789423"/>
    </source>
</evidence>
<dbReference type="Proteomes" id="UP000789423">
    <property type="component" value="Unassembled WGS sequence"/>
</dbReference>
<keyword evidence="3" id="KW-1185">Reference proteome</keyword>
<proteinExistence type="predicted"/>
<accession>A0ABN7ZXJ4</accession>
<protein>
    <submittedName>
        <fullName evidence="2">Ribosome maturation factor RimP</fullName>
    </submittedName>
</protein>
<dbReference type="RefSeq" id="WP_230573968.1">
    <property type="nucleotide sequence ID" value="NZ_CAKJTI010000003.1"/>
</dbReference>
<organism evidence="2 3">
    <name type="scientific">Bacillus rhizoplanae</name>
    <dbReference type="NCBI Taxonomy" id="2880966"/>
    <lineage>
        <taxon>Bacteria</taxon>
        <taxon>Bacillati</taxon>
        <taxon>Bacillota</taxon>
        <taxon>Bacilli</taxon>
        <taxon>Bacillales</taxon>
        <taxon>Bacillaceae</taxon>
        <taxon>Bacillus</taxon>
    </lineage>
</organism>
<feature type="compositionally biased region" description="Low complexity" evidence="1">
    <location>
        <begin position="84"/>
        <end position="98"/>
    </location>
</feature>
<feature type="compositionally biased region" description="Acidic residues" evidence="1">
    <location>
        <begin position="72"/>
        <end position="83"/>
    </location>
</feature>
<gene>
    <name evidence="2" type="primary">rimP_2</name>
    <name evidence="2" type="ORF">BACCIP111899_00877</name>
</gene>
<feature type="region of interest" description="Disordered" evidence="1">
    <location>
        <begin position="72"/>
        <end position="100"/>
    </location>
</feature>
<dbReference type="EMBL" id="CAKJTI010000003">
    <property type="protein sequence ID" value="CAG9611705.1"/>
    <property type="molecule type" value="Genomic_DNA"/>
</dbReference>
<comment type="caution">
    <text evidence="2">The sequence shown here is derived from an EMBL/GenBank/DDBJ whole genome shotgun (WGS) entry which is preliminary data.</text>
</comment>
<reference evidence="2 3" key="1">
    <citation type="submission" date="2021-10" db="EMBL/GenBank/DDBJ databases">
        <authorList>
            <person name="Criscuolo A."/>
        </authorList>
    </citation>
    <scope>NUCLEOTIDE SEQUENCE [LARGE SCALE GENOMIC DNA]</scope>
    <source>
        <strain evidence="3">CIP 111899</strain>
    </source>
</reference>
<feature type="compositionally biased region" description="Basic residues" evidence="1">
    <location>
        <begin position="200"/>
        <end position="209"/>
    </location>
</feature>
<feature type="compositionally biased region" description="Low complexity" evidence="1">
    <location>
        <begin position="162"/>
        <end position="196"/>
    </location>
</feature>
<sequence length="209" mass="24082">MMYPYNQSYYSAQNARRNFKNLIGTNVQVNLGGPEKAEGTLLKVQSDFCVVQSDDSVVYYPLHHINGFAEQYEDDSQESDDNEQNNNQNNNQNNQNEDPIIVSGTRFASVINRLKGETIQLNQGPKKIEGTVVGRTRDHILLEVDGQVTYVPTYHVQSMRWNYNNDNNNDNNDNDNNNNDNNNNNNEDNETRNNANSEKKKCKRCKKRR</sequence>
<feature type="region of interest" description="Disordered" evidence="1">
    <location>
        <begin position="161"/>
        <end position="209"/>
    </location>
</feature>
<name>A0ABN7ZXJ4_9BACI</name>